<evidence type="ECO:0000256" key="1">
    <source>
        <dbReference type="SAM" id="MobiDB-lite"/>
    </source>
</evidence>
<dbReference type="AlphaFoldDB" id="A0A378WM79"/>
<protein>
    <recommendedName>
        <fullName evidence="4">Bifunctional nicotinamide mononucleotide adenylyltransferase/ADP-ribose pyrophosphatase</fullName>
    </recommendedName>
</protein>
<sequence length="278" mass="29011">MAVEQQSAVSLDVVALRFGADDPAVTFGVAPRQWDPFAGELALPGVLLGRGERLATAARRAVHSKLGVPDQQILAVGQLVTFDEPHRDPRGPTLSIAMWAVLGHPAPPTGAGQSSTDASAGFEQSHGAESGVVEQAGTDASAGAQQTSGDVSGRAEGPTEGETDSAADRLGVRWVSFDEVPPLAFDHSMIVEVARERLADMLWKDLAFTRALIGEQFPATRAVALATALSGTRPDPGNLNRTLAAIPGLIRTGERLRTKATGRPAAVWAFTDSSSGPH</sequence>
<dbReference type="Proteomes" id="UP000255082">
    <property type="component" value="Unassembled WGS sequence"/>
</dbReference>
<dbReference type="SUPFAM" id="SSF55811">
    <property type="entry name" value="Nudix"/>
    <property type="match status" value="1"/>
</dbReference>
<feature type="region of interest" description="Disordered" evidence="1">
    <location>
        <begin position="105"/>
        <end position="167"/>
    </location>
</feature>
<accession>A0A378WM79</accession>
<dbReference type="Gene3D" id="3.90.79.10">
    <property type="entry name" value="Nucleoside Triphosphate Pyrophosphohydrolase"/>
    <property type="match status" value="1"/>
</dbReference>
<evidence type="ECO:0000313" key="3">
    <source>
        <dbReference type="Proteomes" id="UP000255082"/>
    </source>
</evidence>
<reference evidence="2 3" key="1">
    <citation type="submission" date="2018-06" db="EMBL/GenBank/DDBJ databases">
        <authorList>
            <consortium name="Pathogen Informatics"/>
            <person name="Doyle S."/>
        </authorList>
    </citation>
    <scope>NUCLEOTIDE SEQUENCE [LARGE SCALE GENOMIC DNA]</scope>
    <source>
        <strain evidence="2 3">NCTC13184</strain>
    </source>
</reference>
<organism evidence="2 3">
    <name type="scientific">Nocardia africana</name>
    <dbReference type="NCBI Taxonomy" id="134964"/>
    <lineage>
        <taxon>Bacteria</taxon>
        <taxon>Bacillati</taxon>
        <taxon>Actinomycetota</taxon>
        <taxon>Actinomycetes</taxon>
        <taxon>Mycobacteriales</taxon>
        <taxon>Nocardiaceae</taxon>
        <taxon>Nocardia</taxon>
    </lineage>
</organism>
<evidence type="ECO:0000313" key="2">
    <source>
        <dbReference type="EMBL" id="SUA42339.1"/>
    </source>
</evidence>
<name>A0A378WM79_9NOCA</name>
<gene>
    <name evidence="2" type="ORF">NCTC13184_01692</name>
</gene>
<dbReference type="EMBL" id="UGRU01000001">
    <property type="protein sequence ID" value="SUA42339.1"/>
    <property type="molecule type" value="Genomic_DNA"/>
</dbReference>
<evidence type="ECO:0008006" key="4">
    <source>
        <dbReference type="Google" id="ProtNLM"/>
    </source>
</evidence>
<dbReference type="InterPro" id="IPR015797">
    <property type="entry name" value="NUDIX_hydrolase-like_dom_sf"/>
</dbReference>
<proteinExistence type="predicted"/>